<reference evidence="1 2" key="1">
    <citation type="submission" date="2010-12" db="EMBL/GenBank/DDBJ databases">
        <authorList>
            <person name="Muzny D."/>
            <person name="Qin X."/>
            <person name="Deng J."/>
            <person name="Jiang H."/>
            <person name="Liu Y."/>
            <person name="Qu J."/>
            <person name="Song X.-Z."/>
            <person name="Zhang L."/>
            <person name="Thornton R."/>
            <person name="Coyle M."/>
            <person name="Francisco L."/>
            <person name="Jackson L."/>
            <person name="Javaid M."/>
            <person name="Korchina V."/>
            <person name="Kovar C."/>
            <person name="Mata R."/>
            <person name="Mathew T."/>
            <person name="Ngo R."/>
            <person name="Nguyen L."/>
            <person name="Nguyen N."/>
            <person name="Okwuonu G."/>
            <person name="Ongeri F."/>
            <person name="Pham C."/>
            <person name="Simmons D."/>
            <person name="Wilczek-Boney K."/>
            <person name="Hale W."/>
            <person name="Jakkamsetti A."/>
            <person name="Pham P."/>
            <person name="Ruth R."/>
            <person name="San Lucas F."/>
            <person name="Warren J."/>
            <person name="Zhang J."/>
            <person name="Zhao Z."/>
            <person name="Zhou C."/>
            <person name="Zhu D."/>
            <person name="Lee S."/>
            <person name="Bess C."/>
            <person name="Blankenburg K."/>
            <person name="Forbes L."/>
            <person name="Fu Q."/>
            <person name="Gubbala S."/>
            <person name="Hirani K."/>
            <person name="Jayaseelan J.C."/>
            <person name="Lara F."/>
            <person name="Munidasa M."/>
            <person name="Palculict T."/>
            <person name="Patil S."/>
            <person name="Pu L.-L."/>
            <person name="Saada N."/>
            <person name="Tang L."/>
            <person name="Weissenberger G."/>
            <person name="Zhu Y."/>
            <person name="Hemphill L."/>
            <person name="Shang Y."/>
            <person name="Youmans B."/>
            <person name="Ayvaz T."/>
            <person name="Ross M."/>
            <person name="Santibanez J."/>
            <person name="Aqrawi P."/>
            <person name="Gross S."/>
            <person name="Joshi V."/>
            <person name="Fowler G."/>
            <person name="Nazareth L."/>
            <person name="Reid J."/>
            <person name="Worley K."/>
            <person name="Petrosino J."/>
            <person name="Highlander S."/>
            <person name="Gibbs R."/>
        </authorList>
    </citation>
    <scope>NUCLEOTIDE SEQUENCE [LARGE SCALE GENOMIC DNA]</scope>
    <source>
        <strain evidence="1 2">DSM 15606</strain>
    </source>
</reference>
<name>E6MTN6_9BACT</name>
<evidence type="ECO:0000313" key="2">
    <source>
        <dbReference type="Proteomes" id="UP000003874"/>
    </source>
</evidence>
<gene>
    <name evidence="1" type="ORF">HMPREF9420_2854</name>
</gene>
<dbReference type="STRING" id="888832.HMPREF9420_2854"/>
<organism evidence="1 2">
    <name type="scientific">Segatella salivae DSM 15606</name>
    <dbReference type="NCBI Taxonomy" id="888832"/>
    <lineage>
        <taxon>Bacteria</taxon>
        <taxon>Pseudomonadati</taxon>
        <taxon>Bacteroidota</taxon>
        <taxon>Bacteroidia</taxon>
        <taxon>Bacteroidales</taxon>
        <taxon>Prevotellaceae</taxon>
        <taxon>Segatella</taxon>
    </lineage>
</organism>
<comment type="caution">
    <text evidence="1">The sequence shown here is derived from an EMBL/GenBank/DDBJ whole genome shotgun (WGS) entry which is preliminary data.</text>
</comment>
<dbReference type="HOGENOM" id="CLU_3203649_0_0_10"/>
<evidence type="ECO:0000313" key="1">
    <source>
        <dbReference type="EMBL" id="EFV02992.1"/>
    </source>
</evidence>
<keyword evidence="2" id="KW-1185">Reference proteome</keyword>
<dbReference type="Proteomes" id="UP000003874">
    <property type="component" value="Unassembled WGS sequence"/>
</dbReference>
<dbReference type="AlphaFoldDB" id="E6MTN6"/>
<accession>E6MTN6</accession>
<protein>
    <submittedName>
        <fullName evidence="1">Uncharacterized protein</fullName>
    </submittedName>
</protein>
<proteinExistence type="predicted"/>
<sequence length="45" mass="5419">MQNGVREKSTQPGFYEKTEAWQAAFNVKDMDDFRRLFYAIRRGFL</sequence>
<dbReference type="EMBL" id="AEQO01000220">
    <property type="protein sequence ID" value="EFV02992.1"/>
    <property type="molecule type" value="Genomic_DNA"/>
</dbReference>